<accession>A0ABV6R0L2</accession>
<proteinExistence type="predicted"/>
<sequence length="122" mass="13176">MRLIIAAAVLLLAAPASAQTTRTLDQFVTEANRVPLNPTSALRADARRLMREFSTSMGVVSARIEADRAAGRTPAACPPERIQLNPRELLAELNAIPQARRASMSVPDGLQHWMAGRYPCGA</sequence>
<dbReference type="EMBL" id="JBHLSW010000003">
    <property type="protein sequence ID" value="MFC0633160.1"/>
    <property type="molecule type" value="Genomic_DNA"/>
</dbReference>
<keyword evidence="3" id="KW-1185">Reference proteome</keyword>
<feature type="signal peptide" evidence="1">
    <location>
        <begin position="1"/>
        <end position="18"/>
    </location>
</feature>
<name>A0ABV6R0L2_9CAUL</name>
<evidence type="ECO:0008006" key="4">
    <source>
        <dbReference type="Google" id="ProtNLM"/>
    </source>
</evidence>
<comment type="caution">
    <text evidence="2">The sequence shown here is derived from an EMBL/GenBank/DDBJ whole genome shotgun (WGS) entry which is preliminary data.</text>
</comment>
<dbReference type="Proteomes" id="UP001589906">
    <property type="component" value="Unassembled WGS sequence"/>
</dbReference>
<protein>
    <recommendedName>
        <fullName evidence="4">Rap1a immunity protein domain-containing protein</fullName>
    </recommendedName>
</protein>
<reference evidence="2 3" key="1">
    <citation type="submission" date="2024-09" db="EMBL/GenBank/DDBJ databases">
        <authorList>
            <person name="Sun Q."/>
            <person name="Mori K."/>
        </authorList>
    </citation>
    <scope>NUCLEOTIDE SEQUENCE [LARGE SCALE GENOMIC DNA]</scope>
    <source>
        <strain evidence="2 3">NCAIM B.02621</strain>
    </source>
</reference>
<evidence type="ECO:0000313" key="2">
    <source>
        <dbReference type="EMBL" id="MFC0633160.1"/>
    </source>
</evidence>
<organism evidence="2 3">
    <name type="scientific">Brevundimonas balnearis</name>
    <dbReference type="NCBI Taxonomy" id="1572858"/>
    <lineage>
        <taxon>Bacteria</taxon>
        <taxon>Pseudomonadati</taxon>
        <taxon>Pseudomonadota</taxon>
        <taxon>Alphaproteobacteria</taxon>
        <taxon>Caulobacterales</taxon>
        <taxon>Caulobacteraceae</taxon>
        <taxon>Brevundimonas</taxon>
    </lineage>
</organism>
<keyword evidence="1" id="KW-0732">Signal</keyword>
<gene>
    <name evidence="2" type="ORF">ACFFGE_04620</name>
</gene>
<feature type="chain" id="PRO_5045258330" description="Rap1a immunity protein domain-containing protein" evidence="1">
    <location>
        <begin position="19"/>
        <end position="122"/>
    </location>
</feature>
<evidence type="ECO:0000256" key="1">
    <source>
        <dbReference type="SAM" id="SignalP"/>
    </source>
</evidence>
<evidence type="ECO:0000313" key="3">
    <source>
        <dbReference type="Proteomes" id="UP001589906"/>
    </source>
</evidence>
<dbReference type="RefSeq" id="WP_376834753.1">
    <property type="nucleotide sequence ID" value="NZ_JBHLSW010000003.1"/>
</dbReference>